<accession>A0A3S5AYV3</accession>
<evidence type="ECO:0000313" key="2">
    <source>
        <dbReference type="EMBL" id="VEL41071.1"/>
    </source>
</evidence>
<evidence type="ECO:0000256" key="1">
    <source>
        <dbReference type="SAM" id="MobiDB-lite"/>
    </source>
</evidence>
<evidence type="ECO:0000313" key="3">
    <source>
        <dbReference type="Proteomes" id="UP000784294"/>
    </source>
</evidence>
<organism evidence="2 3">
    <name type="scientific">Protopolystoma xenopodis</name>
    <dbReference type="NCBI Taxonomy" id="117903"/>
    <lineage>
        <taxon>Eukaryota</taxon>
        <taxon>Metazoa</taxon>
        <taxon>Spiralia</taxon>
        <taxon>Lophotrochozoa</taxon>
        <taxon>Platyhelminthes</taxon>
        <taxon>Monogenea</taxon>
        <taxon>Polyopisthocotylea</taxon>
        <taxon>Polystomatidea</taxon>
        <taxon>Polystomatidae</taxon>
        <taxon>Protopolystoma</taxon>
    </lineage>
</organism>
<feature type="region of interest" description="Disordered" evidence="1">
    <location>
        <begin position="1"/>
        <end position="21"/>
    </location>
</feature>
<reference evidence="2" key="1">
    <citation type="submission" date="2018-11" db="EMBL/GenBank/DDBJ databases">
        <authorList>
            <consortium name="Pathogen Informatics"/>
        </authorList>
    </citation>
    <scope>NUCLEOTIDE SEQUENCE</scope>
</reference>
<protein>
    <submittedName>
        <fullName evidence="2">Uncharacterized protein</fullName>
    </submittedName>
</protein>
<keyword evidence="3" id="KW-1185">Reference proteome</keyword>
<sequence length="85" mass="9467">MPARHDKPPELSAPAASGCIRRPGPVPWRRVMVYPVTRGSREYAHLLRGGGEQRCRFGKPRLGILNRPREAQELGDLPMPPPAFS</sequence>
<dbReference type="Proteomes" id="UP000784294">
    <property type="component" value="Unassembled WGS sequence"/>
</dbReference>
<comment type="caution">
    <text evidence="2">The sequence shown here is derived from an EMBL/GenBank/DDBJ whole genome shotgun (WGS) entry which is preliminary data.</text>
</comment>
<dbReference type="EMBL" id="CAAALY010267749">
    <property type="protein sequence ID" value="VEL41071.1"/>
    <property type="molecule type" value="Genomic_DNA"/>
</dbReference>
<dbReference type="AlphaFoldDB" id="A0A3S5AYV3"/>
<gene>
    <name evidence="2" type="ORF">PXEA_LOCUS34511</name>
</gene>
<proteinExistence type="predicted"/>
<name>A0A3S5AYV3_9PLAT</name>